<gene>
    <name evidence="1" type="ORF">F4560_007739</name>
</gene>
<keyword evidence="2" id="KW-1185">Reference proteome</keyword>
<dbReference type="RefSeq" id="WP_184927944.1">
    <property type="nucleotide sequence ID" value="NZ_JACHMO010000001.1"/>
</dbReference>
<comment type="caution">
    <text evidence="1">The sequence shown here is derived from an EMBL/GenBank/DDBJ whole genome shotgun (WGS) entry which is preliminary data.</text>
</comment>
<protein>
    <submittedName>
        <fullName evidence="1">Uncharacterized protein</fullName>
    </submittedName>
</protein>
<reference evidence="1 2" key="1">
    <citation type="submission" date="2020-08" db="EMBL/GenBank/DDBJ databases">
        <title>Sequencing the genomes of 1000 actinobacteria strains.</title>
        <authorList>
            <person name="Klenk H.-P."/>
        </authorList>
    </citation>
    <scope>NUCLEOTIDE SEQUENCE [LARGE SCALE GENOMIC DNA]</scope>
    <source>
        <strain evidence="1 2">DSM 45486</strain>
    </source>
</reference>
<dbReference type="Proteomes" id="UP000552097">
    <property type="component" value="Unassembled WGS sequence"/>
</dbReference>
<evidence type="ECO:0000313" key="1">
    <source>
        <dbReference type="EMBL" id="MBB5807971.1"/>
    </source>
</evidence>
<dbReference type="EMBL" id="JACHMO010000001">
    <property type="protein sequence ID" value="MBB5807971.1"/>
    <property type="molecule type" value="Genomic_DNA"/>
</dbReference>
<organism evidence="1 2">
    <name type="scientific">Saccharothrix ecbatanensis</name>
    <dbReference type="NCBI Taxonomy" id="1105145"/>
    <lineage>
        <taxon>Bacteria</taxon>
        <taxon>Bacillati</taxon>
        <taxon>Actinomycetota</taxon>
        <taxon>Actinomycetes</taxon>
        <taxon>Pseudonocardiales</taxon>
        <taxon>Pseudonocardiaceae</taxon>
        <taxon>Saccharothrix</taxon>
    </lineage>
</organism>
<accession>A0A7W9M5A3</accession>
<dbReference type="AlphaFoldDB" id="A0A7W9M5A3"/>
<proteinExistence type="predicted"/>
<sequence length="120" mass="13434">MSESSNEVANLNYWAYWIGELDDVRIDDSFMRDEDTRAWSGGALLAHLSGRLDPTTPHLPLNLHTLHTLVASRSELLDARPHLRACLGESSDRLASSDSLSRTDRDQVAGLRYALRISSR</sequence>
<name>A0A7W9M5A3_9PSEU</name>
<evidence type="ECO:0000313" key="2">
    <source>
        <dbReference type="Proteomes" id="UP000552097"/>
    </source>
</evidence>